<dbReference type="CDD" id="cd06257">
    <property type="entry name" value="DnaJ"/>
    <property type="match status" value="1"/>
</dbReference>
<proteinExistence type="predicted"/>
<evidence type="ECO:0000256" key="1">
    <source>
        <dbReference type="SAM" id="MobiDB-lite"/>
    </source>
</evidence>
<dbReference type="InterPro" id="IPR042858">
    <property type="entry name" value="DNAJC8"/>
</dbReference>
<dbReference type="STRING" id="353152.Q5CPX3"/>
<gene>
    <name evidence="3" type="ORF">cgd8_450</name>
</gene>
<evidence type="ECO:0000259" key="2">
    <source>
        <dbReference type="PROSITE" id="PS50076"/>
    </source>
</evidence>
<accession>Q5CPX3</accession>
<dbReference type="EMBL" id="AAEE01000011">
    <property type="protein sequence ID" value="EAK87511.1"/>
    <property type="molecule type" value="Genomic_DNA"/>
</dbReference>
<dbReference type="RefSeq" id="XP_625506.1">
    <property type="nucleotide sequence ID" value="XM_625506.1"/>
</dbReference>
<dbReference type="Proteomes" id="UP000006726">
    <property type="component" value="Chromosome 8"/>
</dbReference>
<evidence type="ECO:0000313" key="4">
    <source>
        <dbReference type="Proteomes" id="UP000006726"/>
    </source>
</evidence>
<name>Q5CPX3_CRYPI</name>
<feature type="compositionally biased region" description="Basic and acidic residues" evidence="1">
    <location>
        <begin position="28"/>
        <end position="42"/>
    </location>
</feature>
<dbReference type="PANTHER" id="PTHR15606:SF4">
    <property type="entry name" value="DNAJ HOMOLOG SUBFAMILY C MEMBER 8"/>
    <property type="match status" value="1"/>
</dbReference>
<dbReference type="SMART" id="SM00271">
    <property type="entry name" value="DnaJ"/>
    <property type="match status" value="1"/>
</dbReference>
<keyword evidence="4" id="KW-1185">Reference proteome</keyword>
<dbReference type="PRINTS" id="PR00625">
    <property type="entry name" value="JDOMAIN"/>
</dbReference>
<dbReference type="GO" id="GO:0005634">
    <property type="term" value="C:nucleus"/>
    <property type="evidence" value="ECO:0007669"/>
    <property type="project" value="TreeGrafter"/>
</dbReference>
<reference evidence="3 4" key="1">
    <citation type="journal article" date="2004" name="Science">
        <title>Complete genome sequence of the apicomplexan, Cryptosporidium parvum.</title>
        <authorList>
            <person name="Abrahamsen M.S."/>
            <person name="Templeton T.J."/>
            <person name="Enomoto S."/>
            <person name="Abrahante J.E."/>
            <person name="Zhu G."/>
            <person name="Lancto C.A."/>
            <person name="Deng M."/>
            <person name="Liu C."/>
            <person name="Widmer G."/>
            <person name="Tzipori S."/>
            <person name="Buck G.A."/>
            <person name="Xu P."/>
            <person name="Bankier A.T."/>
            <person name="Dear P.H."/>
            <person name="Konfortov B.A."/>
            <person name="Spriggs H.F."/>
            <person name="Iyer L."/>
            <person name="Anantharaman V."/>
            <person name="Aravind L."/>
            <person name="Kapur V."/>
        </authorList>
    </citation>
    <scope>NUCLEOTIDE SEQUENCE [LARGE SCALE GENOMIC DNA]</scope>
    <source>
        <strain evidence="4">Iowa II</strain>
    </source>
</reference>
<feature type="non-terminal residue" evidence="3">
    <location>
        <position position="1"/>
    </location>
</feature>
<dbReference type="InterPro" id="IPR001623">
    <property type="entry name" value="DnaJ_domain"/>
</dbReference>
<feature type="domain" description="J" evidence="2">
    <location>
        <begin position="125"/>
        <end position="189"/>
    </location>
</feature>
<evidence type="ECO:0000313" key="3">
    <source>
        <dbReference type="EMBL" id="EAK87511.1"/>
    </source>
</evidence>
<protein>
    <submittedName>
        <fullName evidence="3">DNAj-like protein</fullName>
    </submittedName>
</protein>
<dbReference type="InParanoid" id="Q5CPX3"/>
<feature type="region of interest" description="Disordered" evidence="1">
    <location>
        <begin position="1"/>
        <end position="49"/>
    </location>
</feature>
<dbReference type="SUPFAM" id="SSF46565">
    <property type="entry name" value="Chaperone J-domain"/>
    <property type="match status" value="1"/>
</dbReference>
<feature type="compositionally biased region" description="Basic and acidic residues" evidence="1">
    <location>
        <begin position="1"/>
        <end position="17"/>
    </location>
</feature>
<dbReference type="KEGG" id="cpv:cgd8_450"/>
<comment type="caution">
    <text evidence="3">The sequence shown here is derived from an EMBL/GenBank/DDBJ whole genome shotgun (WGS) entry which is preliminary data.</text>
</comment>
<dbReference type="GeneID" id="3372473"/>
<organism evidence="3 4">
    <name type="scientific">Cryptosporidium parvum (strain Iowa II)</name>
    <dbReference type="NCBI Taxonomy" id="353152"/>
    <lineage>
        <taxon>Eukaryota</taxon>
        <taxon>Sar</taxon>
        <taxon>Alveolata</taxon>
        <taxon>Apicomplexa</taxon>
        <taxon>Conoidasida</taxon>
        <taxon>Coccidia</taxon>
        <taxon>Eucoccidiorida</taxon>
        <taxon>Eimeriorina</taxon>
        <taxon>Cryptosporidiidae</taxon>
        <taxon>Cryptosporidium</taxon>
    </lineage>
</organism>
<dbReference type="OMA" id="EIVNKAW"/>
<dbReference type="PROSITE" id="PS50076">
    <property type="entry name" value="DNAJ_2"/>
    <property type="match status" value="1"/>
</dbReference>
<dbReference type="OrthoDB" id="10250354at2759"/>
<sequence length="306" mass="36228">LHFVRELQERKSVKMEGSEGGENGTAEFDPKSYEEKSRDQKTKNTQSEDDLFDLFMKEVNEANSKSTNQGKNIGRNNHSKRVKISKLLIEGKIKEAISSSYGNDELTIGTSEEEILRLTSRVFANAYEVIGIPVDSDDSVIGKKYRKLSLLIHPDKTSHEKAREAFEILNKAYEELQKAENRVKYKEVWKRAEELVKKENKKNKLFKKDQQDQETYKKEFNKQVIEMCEKLLNDLQERKEYSEKCLLANHRFEQELYRQKLQEEKERCVQRQKWNEKFEERAQGWRSYKQNNSKLFNNKSSFDNDD</sequence>
<dbReference type="Pfam" id="PF00226">
    <property type="entry name" value="DnaJ"/>
    <property type="match status" value="1"/>
</dbReference>
<dbReference type="PANTHER" id="PTHR15606">
    <property type="entry name" value="DNAJ HOMOLOG SUBFAMILY C MEMBER 8/LIPOPOLYSACCHARIDE SPECIFIC RESPONSE-7-RELATED"/>
    <property type="match status" value="1"/>
</dbReference>
<dbReference type="AlphaFoldDB" id="Q5CPX3"/>
<dbReference type="Gene3D" id="1.10.287.110">
    <property type="entry name" value="DnaJ domain"/>
    <property type="match status" value="1"/>
</dbReference>
<dbReference type="InterPro" id="IPR036869">
    <property type="entry name" value="J_dom_sf"/>
</dbReference>